<evidence type="ECO:0000313" key="2">
    <source>
        <dbReference type="Proteomes" id="UP000826212"/>
    </source>
</evidence>
<accession>A0AC61NP10</accession>
<organism evidence="1 2">
    <name type="scientific">Halosquirtibacter laminarini</name>
    <dbReference type="NCBI Taxonomy" id="3374600"/>
    <lineage>
        <taxon>Bacteria</taxon>
        <taxon>Pseudomonadati</taxon>
        <taxon>Bacteroidota</taxon>
        <taxon>Bacteroidia</taxon>
        <taxon>Marinilabiliales</taxon>
        <taxon>Prolixibacteraceae</taxon>
        <taxon>Halosquirtibacter</taxon>
    </lineage>
</organism>
<evidence type="ECO:0000313" key="1">
    <source>
        <dbReference type="EMBL" id="QZE13767.1"/>
    </source>
</evidence>
<dbReference type="EMBL" id="CP081303">
    <property type="protein sequence ID" value="QZE13767.1"/>
    <property type="molecule type" value="Genomic_DNA"/>
</dbReference>
<gene>
    <name evidence="1" type="ORF">K4L44_14560</name>
</gene>
<name>A0AC61NP10_9BACT</name>
<keyword evidence="2" id="KW-1185">Reference proteome</keyword>
<proteinExistence type="predicted"/>
<dbReference type="Proteomes" id="UP000826212">
    <property type="component" value="Chromosome"/>
</dbReference>
<reference evidence="1" key="1">
    <citation type="submission" date="2021-08" db="EMBL/GenBank/DDBJ databases">
        <title>Novel anaerobic bacterium isolated from sea squirt in East Sea, Republic of Korea.</title>
        <authorList>
            <person name="Nguyen T.H."/>
            <person name="Li Z."/>
            <person name="Lee Y.-J."/>
            <person name="Ko J."/>
            <person name="Kim S.-G."/>
        </authorList>
    </citation>
    <scope>NUCLEOTIDE SEQUENCE</scope>
    <source>
        <strain evidence="1">KCTC 25031</strain>
    </source>
</reference>
<keyword evidence="1" id="KW-0238">DNA-binding</keyword>
<protein>
    <submittedName>
        <fullName evidence="1">LytTR family DNA-binding domain-containing protein</fullName>
    </submittedName>
</protein>
<sequence length="252" mass="29459">MRILIIEDEWGAQVQLTKMLSEYDETIEIVQMITSVREAIALLETKIELDLIFMDIHLSDGISFEIFEQVKIEVPIIFITAYDQYAIKAFKHNSIDYILKPVIKEELFESLKKFNNVTNIGVTDHIITKIVKELGRNKTSYRKSFLIQSKDSLVPINVKDIMAIYVDLGSVKCYTKDHKKYTIPLTLDQIEKELDPNVFFRINRQFILHMNAIKQMNVYFNGKLKIKTYCNINEEIIVSKQKATKLKLWLNS</sequence>